<evidence type="ECO:0000313" key="4">
    <source>
        <dbReference type="Proteomes" id="UP000676565"/>
    </source>
</evidence>
<dbReference type="Gene3D" id="1.50.10.20">
    <property type="match status" value="1"/>
</dbReference>
<keyword evidence="2" id="KW-0732">Signal</keyword>
<dbReference type="EMBL" id="JAGKQQ010000001">
    <property type="protein sequence ID" value="MBP3953837.1"/>
    <property type="molecule type" value="Genomic_DNA"/>
</dbReference>
<feature type="chain" id="PRO_5047448029" evidence="2">
    <location>
        <begin position="18"/>
        <end position="340"/>
    </location>
</feature>
<feature type="compositionally biased region" description="Basic and acidic residues" evidence="1">
    <location>
        <begin position="248"/>
        <end position="257"/>
    </location>
</feature>
<dbReference type="RefSeq" id="WP_210651666.1">
    <property type="nucleotide sequence ID" value="NZ_JAGKQQ010000001.1"/>
</dbReference>
<gene>
    <name evidence="3" type="ORF">J8F10_00795</name>
</gene>
<evidence type="ECO:0000256" key="2">
    <source>
        <dbReference type="SAM" id="SignalP"/>
    </source>
</evidence>
<protein>
    <submittedName>
        <fullName evidence="3">Terpene cyclase/mutase family protein</fullName>
    </submittedName>
</protein>
<keyword evidence="4" id="KW-1185">Reference proteome</keyword>
<dbReference type="CDD" id="cd00688">
    <property type="entry name" value="ISOPREN_C2_like"/>
    <property type="match status" value="1"/>
</dbReference>
<feature type="signal peptide" evidence="2">
    <location>
        <begin position="1"/>
        <end position="17"/>
    </location>
</feature>
<evidence type="ECO:0000313" key="3">
    <source>
        <dbReference type="EMBL" id="MBP3953837.1"/>
    </source>
</evidence>
<sequence>MRYTYFVLLLCAAPGTAADFPQPAPTRSDEPLAKQFSPAKAAEYLDGVGVNWTRDRNCITCHTNMPYLTARPLLKGDAGWREVRKYLEADVTSWSAGGKPKGEAYIVATAFALAFNDAQQTGTLHTTTKTALDRMWTVQRTTGDWKWLKCDWPPLEHDDYYGAVLAALAVGYAPGDYVKTEAAKAGVEKLKAYLKKTPAPDLHHTAMLLWASTKLDGLLTAEEQKKAVASLRAKQRKDGGWSLPSLGEYKRRDENKTPNDPGADSDGYGTGFVTFVLLQAGAKPNDPAITSATKWLKANQRASGRWYTRSLNNDKAHYIANAGTAFCVLALSEAGEKVNK</sequence>
<dbReference type="Proteomes" id="UP000676565">
    <property type="component" value="Unassembled WGS sequence"/>
</dbReference>
<evidence type="ECO:0000256" key="1">
    <source>
        <dbReference type="SAM" id="MobiDB-lite"/>
    </source>
</evidence>
<accession>A0ABS5BJF7</accession>
<dbReference type="InterPro" id="IPR008930">
    <property type="entry name" value="Terpenoid_cyclase/PrenylTrfase"/>
</dbReference>
<comment type="caution">
    <text evidence="3">The sequence shown here is derived from an EMBL/GenBank/DDBJ whole genome shotgun (WGS) entry which is preliminary data.</text>
</comment>
<proteinExistence type="predicted"/>
<dbReference type="SUPFAM" id="SSF48239">
    <property type="entry name" value="Terpenoid cyclases/Protein prenyltransferases"/>
    <property type="match status" value="1"/>
</dbReference>
<name>A0ABS5BJF7_9BACT</name>
<reference evidence="3 4" key="1">
    <citation type="submission" date="2021-04" db="EMBL/GenBank/DDBJ databases">
        <authorList>
            <person name="Ivanova A."/>
        </authorList>
    </citation>
    <scope>NUCLEOTIDE SEQUENCE [LARGE SCALE GENOMIC DNA]</scope>
    <source>
        <strain evidence="3 4">G18</strain>
    </source>
</reference>
<feature type="region of interest" description="Disordered" evidence="1">
    <location>
        <begin position="238"/>
        <end position="267"/>
    </location>
</feature>
<organism evidence="3 4">
    <name type="scientific">Gemmata palustris</name>
    <dbReference type="NCBI Taxonomy" id="2822762"/>
    <lineage>
        <taxon>Bacteria</taxon>
        <taxon>Pseudomonadati</taxon>
        <taxon>Planctomycetota</taxon>
        <taxon>Planctomycetia</taxon>
        <taxon>Gemmatales</taxon>
        <taxon>Gemmataceae</taxon>
        <taxon>Gemmata</taxon>
    </lineage>
</organism>